<protein>
    <submittedName>
        <fullName evidence="1">Uncharacterized protein</fullName>
    </submittedName>
</protein>
<proteinExistence type="predicted"/>
<sequence length="41" mass="4657">MSGNNTKYYISTSNQPPLCLNINIKRHGLPSILHPPTFFKN</sequence>
<evidence type="ECO:0000313" key="1">
    <source>
        <dbReference type="EMBL" id="JAD37865.1"/>
    </source>
</evidence>
<name>A0A0A8ZM90_ARUDO</name>
<reference evidence="1" key="1">
    <citation type="submission" date="2014-09" db="EMBL/GenBank/DDBJ databases">
        <authorList>
            <person name="Magalhaes I.L.F."/>
            <person name="Oliveira U."/>
            <person name="Santos F.R."/>
            <person name="Vidigal T.H.D.A."/>
            <person name="Brescovit A.D."/>
            <person name="Santos A.J."/>
        </authorList>
    </citation>
    <scope>NUCLEOTIDE SEQUENCE</scope>
    <source>
        <tissue evidence="1">Shoot tissue taken approximately 20 cm above the soil surface</tissue>
    </source>
</reference>
<reference evidence="1" key="2">
    <citation type="journal article" date="2015" name="Data Brief">
        <title>Shoot transcriptome of the giant reed, Arundo donax.</title>
        <authorList>
            <person name="Barrero R.A."/>
            <person name="Guerrero F.D."/>
            <person name="Moolhuijzen P."/>
            <person name="Goolsby J.A."/>
            <person name="Tidwell J."/>
            <person name="Bellgard S.E."/>
            <person name="Bellgard M.I."/>
        </authorList>
    </citation>
    <scope>NUCLEOTIDE SEQUENCE</scope>
    <source>
        <tissue evidence="1">Shoot tissue taken approximately 20 cm above the soil surface</tissue>
    </source>
</reference>
<accession>A0A0A8ZM90</accession>
<dbReference type="EMBL" id="GBRH01260030">
    <property type="protein sequence ID" value="JAD37865.1"/>
    <property type="molecule type" value="Transcribed_RNA"/>
</dbReference>
<organism evidence="1">
    <name type="scientific">Arundo donax</name>
    <name type="common">Giant reed</name>
    <name type="synonym">Donax arundinaceus</name>
    <dbReference type="NCBI Taxonomy" id="35708"/>
    <lineage>
        <taxon>Eukaryota</taxon>
        <taxon>Viridiplantae</taxon>
        <taxon>Streptophyta</taxon>
        <taxon>Embryophyta</taxon>
        <taxon>Tracheophyta</taxon>
        <taxon>Spermatophyta</taxon>
        <taxon>Magnoliopsida</taxon>
        <taxon>Liliopsida</taxon>
        <taxon>Poales</taxon>
        <taxon>Poaceae</taxon>
        <taxon>PACMAD clade</taxon>
        <taxon>Arundinoideae</taxon>
        <taxon>Arundineae</taxon>
        <taxon>Arundo</taxon>
    </lineage>
</organism>
<dbReference type="AlphaFoldDB" id="A0A0A8ZM90"/>